<feature type="compositionally biased region" description="Basic and acidic residues" evidence="1">
    <location>
        <begin position="98"/>
        <end position="112"/>
    </location>
</feature>
<feature type="region of interest" description="Disordered" evidence="1">
    <location>
        <begin position="1"/>
        <end position="116"/>
    </location>
</feature>
<sequence length="163" mass="17776">MGVEGANDGGVGAVGEEGVLADPELKIEKTEEREMRARRAVEQSRAQPDLRGAQAGAEDLNPGFEDLHDGHHRSPRSTLRIATLDRPSTTRASWISTKDTEDLKPGFEDLHDGQYGSPRSTLRIATLGRPSTTRAPRISTKDTEDLKPNLVGTALFWHLTPAL</sequence>
<protein>
    <submittedName>
        <fullName evidence="2">Uncharacterized protein</fullName>
    </submittedName>
</protein>
<dbReference type="EnsemblMetazoa" id="PPA33982.1">
    <property type="protein sequence ID" value="PPA33982.1"/>
    <property type="gene ID" value="WBGene00272351"/>
</dbReference>
<feature type="compositionally biased region" description="Polar residues" evidence="1">
    <location>
        <begin position="86"/>
        <end position="97"/>
    </location>
</feature>
<reference evidence="2" key="2">
    <citation type="submission" date="2022-06" db="UniProtKB">
        <authorList>
            <consortium name="EnsemblMetazoa"/>
        </authorList>
    </citation>
    <scope>IDENTIFICATION</scope>
    <source>
        <strain evidence="2">PS312</strain>
    </source>
</reference>
<organism evidence="2 3">
    <name type="scientific">Pristionchus pacificus</name>
    <name type="common">Parasitic nematode worm</name>
    <dbReference type="NCBI Taxonomy" id="54126"/>
    <lineage>
        <taxon>Eukaryota</taxon>
        <taxon>Metazoa</taxon>
        <taxon>Ecdysozoa</taxon>
        <taxon>Nematoda</taxon>
        <taxon>Chromadorea</taxon>
        <taxon>Rhabditida</taxon>
        <taxon>Rhabditina</taxon>
        <taxon>Diplogasteromorpha</taxon>
        <taxon>Diplogasteroidea</taxon>
        <taxon>Neodiplogasteridae</taxon>
        <taxon>Pristionchus</taxon>
    </lineage>
</organism>
<evidence type="ECO:0000256" key="1">
    <source>
        <dbReference type="SAM" id="MobiDB-lite"/>
    </source>
</evidence>
<feature type="compositionally biased region" description="Basic and acidic residues" evidence="1">
    <location>
        <begin position="23"/>
        <end position="42"/>
    </location>
</feature>
<reference evidence="3" key="1">
    <citation type="journal article" date="2008" name="Nat. Genet.">
        <title>The Pristionchus pacificus genome provides a unique perspective on nematode lifestyle and parasitism.</title>
        <authorList>
            <person name="Dieterich C."/>
            <person name="Clifton S.W."/>
            <person name="Schuster L.N."/>
            <person name="Chinwalla A."/>
            <person name="Delehaunty K."/>
            <person name="Dinkelacker I."/>
            <person name="Fulton L."/>
            <person name="Fulton R."/>
            <person name="Godfrey J."/>
            <person name="Minx P."/>
            <person name="Mitreva M."/>
            <person name="Roeseler W."/>
            <person name="Tian H."/>
            <person name="Witte H."/>
            <person name="Yang S.P."/>
            <person name="Wilson R.K."/>
            <person name="Sommer R.J."/>
        </authorList>
    </citation>
    <scope>NUCLEOTIDE SEQUENCE [LARGE SCALE GENOMIC DNA]</scope>
    <source>
        <strain evidence="3">PS312</strain>
    </source>
</reference>
<proteinExistence type="predicted"/>
<dbReference type="Proteomes" id="UP000005239">
    <property type="component" value="Unassembled WGS sequence"/>
</dbReference>
<gene>
    <name evidence="2" type="primary">WBGene00272351</name>
</gene>
<dbReference type="AlphaFoldDB" id="A0A2A6BCF1"/>
<keyword evidence="3" id="KW-1185">Reference proteome</keyword>
<evidence type="ECO:0000313" key="3">
    <source>
        <dbReference type="Proteomes" id="UP000005239"/>
    </source>
</evidence>
<accession>A0A8R1YKA7</accession>
<evidence type="ECO:0000313" key="2">
    <source>
        <dbReference type="EnsemblMetazoa" id="PPA33982.1"/>
    </source>
</evidence>
<name>A0A2A6BCF1_PRIPA</name>
<accession>A0A2A6BCF1</accession>